<feature type="non-terminal residue" evidence="1">
    <location>
        <position position="1"/>
    </location>
</feature>
<evidence type="ECO:0000313" key="1">
    <source>
        <dbReference type="EMBL" id="CAG7719513.1"/>
    </source>
</evidence>
<organism evidence="1 2">
    <name type="scientific">Allacma fusca</name>
    <dbReference type="NCBI Taxonomy" id="39272"/>
    <lineage>
        <taxon>Eukaryota</taxon>
        <taxon>Metazoa</taxon>
        <taxon>Ecdysozoa</taxon>
        <taxon>Arthropoda</taxon>
        <taxon>Hexapoda</taxon>
        <taxon>Collembola</taxon>
        <taxon>Symphypleona</taxon>
        <taxon>Sminthuridae</taxon>
        <taxon>Allacma</taxon>
    </lineage>
</organism>
<protein>
    <submittedName>
        <fullName evidence="1">Uncharacterized protein</fullName>
    </submittedName>
</protein>
<reference evidence="1" key="1">
    <citation type="submission" date="2021-06" db="EMBL/GenBank/DDBJ databases">
        <authorList>
            <person name="Hodson N. C."/>
            <person name="Mongue J. A."/>
            <person name="Jaron S. K."/>
        </authorList>
    </citation>
    <scope>NUCLEOTIDE SEQUENCE</scope>
</reference>
<dbReference type="EMBL" id="CAJVCH010062065">
    <property type="protein sequence ID" value="CAG7719513.1"/>
    <property type="molecule type" value="Genomic_DNA"/>
</dbReference>
<sequence length="29" mass="3473">VHSLFFFVHEEGNDERGVRRLFPQSIDQI</sequence>
<proteinExistence type="predicted"/>
<accession>A0A8J2K4W9</accession>
<comment type="caution">
    <text evidence="1">The sequence shown here is derived from an EMBL/GenBank/DDBJ whole genome shotgun (WGS) entry which is preliminary data.</text>
</comment>
<gene>
    <name evidence="1" type="ORF">AFUS01_LOCUS8836</name>
</gene>
<dbReference type="Proteomes" id="UP000708208">
    <property type="component" value="Unassembled WGS sequence"/>
</dbReference>
<evidence type="ECO:0000313" key="2">
    <source>
        <dbReference type="Proteomes" id="UP000708208"/>
    </source>
</evidence>
<name>A0A8J2K4W9_9HEXA</name>
<dbReference type="AlphaFoldDB" id="A0A8J2K4W9"/>
<keyword evidence="2" id="KW-1185">Reference proteome</keyword>